<evidence type="ECO:0000256" key="3">
    <source>
        <dbReference type="ARBA" id="ARBA00023015"/>
    </source>
</evidence>
<evidence type="ECO:0000259" key="8">
    <source>
        <dbReference type="PROSITE" id="PS51294"/>
    </source>
</evidence>
<dbReference type="InterPro" id="IPR001005">
    <property type="entry name" value="SANT/Myb"/>
</dbReference>
<keyword evidence="10" id="KW-1185">Reference proteome</keyword>
<dbReference type="EMBL" id="JBBPBM010000048">
    <property type="protein sequence ID" value="KAK8521375.1"/>
    <property type="molecule type" value="Genomic_DNA"/>
</dbReference>
<keyword evidence="6" id="KW-0539">Nucleus</keyword>
<dbReference type="PROSITE" id="PS50090">
    <property type="entry name" value="MYB_LIKE"/>
    <property type="match status" value="2"/>
</dbReference>
<accession>A0ABR2CPH6</accession>
<dbReference type="InterPro" id="IPR017930">
    <property type="entry name" value="Myb_dom"/>
</dbReference>
<feature type="domain" description="HTH myb-type" evidence="8">
    <location>
        <begin position="73"/>
        <end position="123"/>
    </location>
</feature>
<evidence type="ECO:0000313" key="9">
    <source>
        <dbReference type="EMBL" id="KAK8521375.1"/>
    </source>
</evidence>
<keyword evidence="3" id="KW-0805">Transcription regulation</keyword>
<dbReference type="InterPro" id="IPR044676">
    <property type="entry name" value="EOBI/EOBII-like_plant"/>
</dbReference>
<dbReference type="PANTHER" id="PTHR45675:SF117">
    <property type="entry name" value="MYB-RELATED PROTEIN MYBAS2-LIKE"/>
    <property type="match status" value="1"/>
</dbReference>
<comment type="caution">
    <text evidence="9">The sequence shown here is derived from an EMBL/GenBank/DDBJ whole genome shotgun (WGS) entry which is preliminary data.</text>
</comment>
<dbReference type="PROSITE" id="PS00175">
    <property type="entry name" value="PG_MUTASE"/>
    <property type="match status" value="1"/>
</dbReference>
<evidence type="ECO:0000259" key="7">
    <source>
        <dbReference type="PROSITE" id="PS50090"/>
    </source>
</evidence>
<comment type="subcellular location">
    <subcellularLocation>
        <location evidence="1">Nucleus</location>
    </subcellularLocation>
</comment>
<feature type="domain" description="HTH myb-type" evidence="8">
    <location>
        <begin position="16"/>
        <end position="72"/>
    </location>
</feature>
<dbReference type="Gene3D" id="1.10.10.60">
    <property type="entry name" value="Homeodomain-like"/>
    <property type="match status" value="2"/>
</dbReference>
<dbReference type="CDD" id="cd00167">
    <property type="entry name" value="SANT"/>
    <property type="match status" value="2"/>
</dbReference>
<keyword evidence="4" id="KW-0238">DNA-binding</keyword>
<dbReference type="SMART" id="SM00717">
    <property type="entry name" value="SANT"/>
    <property type="match status" value="2"/>
</dbReference>
<dbReference type="SUPFAM" id="SSF46689">
    <property type="entry name" value="Homeodomain-like"/>
    <property type="match status" value="1"/>
</dbReference>
<sequence>MSSLRKTSTSFSEDEAEQLRRGPWTLEEDSLLIRYIARHGEGRWNLLAKHAGLRRTGKSCRLRWLNYLKPDVKRGNLSPEEQFLILELHSKWGNRWSKIAQHLPGRTDNEIKNYWRTRVQKQARHLKIDANSVAFHNMIRCCWMPSLLQKMESQAQNGTSQYQALMRPGEQNSNSNSDSEQCGNACVSSIESIENMSKVSDSAGYQTNPSSAFGNNTLASKDCYSYDDTSFYDMETIGLAATSALSEGFPNPVGDCHLVDNDWVNDGFSDHGLWSMGEPWELRSFH</sequence>
<keyword evidence="5" id="KW-0804">Transcription</keyword>
<evidence type="ECO:0000256" key="5">
    <source>
        <dbReference type="ARBA" id="ARBA00023163"/>
    </source>
</evidence>
<dbReference type="InterPro" id="IPR001345">
    <property type="entry name" value="PG/BPGM_mutase_AS"/>
</dbReference>
<dbReference type="Proteomes" id="UP001472677">
    <property type="component" value="Unassembled WGS sequence"/>
</dbReference>
<keyword evidence="2" id="KW-0677">Repeat</keyword>
<dbReference type="InterPro" id="IPR009057">
    <property type="entry name" value="Homeodomain-like_sf"/>
</dbReference>
<protein>
    <submittedName>
        <fullName evidence="9">Uncharacterized protein</fullName>
    </submittedName>
</protein>
<organism evidence="9 10">
    <name type="scientific">Hibiscus sabdariffa</name>
    <name type="common">roselle</name>
    <dbReference type="NCBI Taxonomy" id="183260"/>
    <lineage>
        <taxon>Eukaryota</taxon>
        <taxon>Viridiplantae</taxon>
        <taxon>Streptophyta</taxon>
        <taxon>Embryophyta</taxon>
        <taxon>Tracheophyta</taxon>
        <taxon>Spermatophyta</taxon>
        <taxon>Magnoliopsida</taxon>
        <taxon>eudicotyledons</taxon>
        <taxon>Gunneridae</taxon>
        <taxon>Pentapetalae</taxon>
        <taxon>rosids</taxon>
        <taxon>malvids</taxon>
        <taxon>Malvales</taxon>
        <taxon>Malvaceae</taxon>
        <taxon>Malvoideae</taxon>
        <taxon>Hibiscus</taxon>
    </lineage>
</organism>
<proteinExistence type="predicted"/>
<evidence type="ECO:0000256" key="1">
    <source>
        <dbReference type="ARBA" id="ARBA00004123"/>
    </source>
</evidence>
<evidence type="ECO:0000256" key="2">
    <source>
        <dbReference type="ARBA" id="ARBA00022737"/>
    </source>
</evidence>
<evidence type="ECO:0000313" key="10">
    <source>
        <dbReference type="Proteomes" id="UP001472677"/>
    </source>
</evidence>
<evidence type="ECO:0000256" key="6">
    <source>
        <dbReference type="ARBA" id="ARBA00023242"/>
    </source>
</evidence>
<name>A0ABR2CPH6_9ROSI</name>
<reference evidence="9 10" key="1">
    <citation type="journal article" date="2024" name="G3 (Bethesda)">
        <title>Genome assembly of Hibiscus sabdariffa L. provides insights into metabolisms of medicinal natural products.</title>
        <authorList>
            <person name="Kim T."/>
        </authorList>
    </citation>
    <scope>NUCLEOTIDE SEQUENCE [LARGE SCALE GENOMIC DNA]</scope>
    <source>
        <strain evidence="9">TK-2024</strain>
        <tissue evidence="9">Old leaves</tissue>
    </source>
</reference>
<gene>
    <name evidence="9" type="ORF">V6N12_005283</name>
</gene>
<feature type="domain" description="Myb-like" evidence="7">
    <location>
        <begin position="69"/>
        <end position="119"/>
    </location>
</feature>
<dbReference type="PROSITE" id="PS51294">
    <property type="entry name" value="HTH_MYB"/>
    <property type="match status" value="2"/>
</dbReference>
<evidence type="ECO:0000256" key="4">
    <source>
        <dbReference type="ARBA" id="ARBA00023125"/>
    </source>
</evidence>
<feature type="domain" description="Myb-like" evidence="7">
    <location>
        <begin position="16"/>
        <end position="68"/>
    </location>
</feature>
<dbReference type="Pfam" id="PF00249">
    <property type="entry name" value="Myb_DNA-binding"/>
    <property type="match status" value="2"/>
</dbReference>
<dbReference type="PANTHER" id="PTHR45675">
    <property type="entry name" value="MYB TRANSCRIPTION FACTOR-RELATED-RELATED"/>
    <property type="match status" value="1"/>
</dbReference>